<proteinExistence type="predicted"/>
<dbReference type="EMBL" id="MG271984">
    <property type="protein sequence ID" value="AUG72335.1"/>
    <property type="molecule type" value="Genomic_DNA"/>
</dbReference>
<dbReference type="RefSeq" id="YP_009447836.1">
    <property type="nucleotide sequence ID" value="NC_036579.1"/>
</dbReference>
<feature type="transmembrane region" description="Helical" evidence="2">
    <location>
        <begin position="47"/>
        <end position="67"/>
    </location>
</feature>
<evidence type="ECO:0000256" key="2">
    <source>
        <dbReference type="SAM" id="Phobius"/>
    </source>
</evidence>
<keyword evidence="2" id="KW-1133">Transmembrane helix</keyword>
<protein>
    <submittedName>
        <fullName evidence="3">ORF93L</fullName>
    </submittedName>
    <submittedName>
        <fullName evidence="4">ORF93R</fullName>
    </submittedName>
</protein>
<sequence>MSFQMMFSMGAEDYCSNHPNAPPGLPRCPIIFEFLETHLSPGVIDGLLIGFFLICIILAIICTVWCMRSSTTPLTTPVSETREDPEGDDESEEEEEEESSGSATPAETPVSGPSTPTKTQRRSIITPEAAAVKLDRLRRYMSLRERGFDQRFERLQTLLAIRDELMNSDVLAERESRLTQEVDTSGTSTESCTSNRISRLVRPSIRSTIRQRVVSPSCTNGTLN</sequence>
<dbReference type="KEGG" id="vg:35414733"/>
<evidence type="ECO:0000256" key="1">
    <source>
        <dbReference type="SAM" id="MobiDB-lite"/>
    </source>
</evidence>
<keyword evidence="2" id="KW-0472">Membrane</keyword>
<reference evidence="3" key="1">
    <citation type="journal article" date="2018" name="Arch. Virol.">
        <title>Complete genome sequence and analysis of ictalurid herpesvirus 2.</title>
        <authorList>
            <person name="Borzak R."/>
            <person name="Haluk T."/>
            <person name="Bartha D."/>
            <person name="Doszpoly A."/>
        </authorList>
    </citation>
    <scope>NUCLEOTIDE SEQUENCE</scope>
    <source>
        <strain evidence="3">760/94</strain>
    </source>
</reference>
<name>A0A2H5AJD6_9VIRU</name>
<evidence type="ECO:0000313" key="4">
    <source>
        <dbReference type="EMBL" id="AUG72335.1"/>
    </source>
</evidence>
<organism evidence="3">
    <name type="scientific">black bullhead herpesvirus</name>
    <dbReference type="NCBI Taxonomy" id="508441"/>
    <lineage>
        <taxon>Viruses</taxon>
        <taxon>Duplodnaviria</taxon>
        <taxon>Heunggongvirae</taxon>
        <taxon>Peploviricota</taxon>
        <taxon>Herviviricetes</taxon>
        <taxon>Herpesvirales</taxon>
        <taxon>Alloherpesviridae</taxon>
        <taxon>Ictavirus</taxon>
        <taxon>Ictavirus ictaluridallo2</taxon>
    </lineage>
</organism>
<dbReference type="GeneID" id="35414733"/>
<keyword evidence="5" id="KW-1185">Reference proteome</keyword>
<accession>A0A2H5AJD6</accession>
<evidence type="ECO:0000313" key="3">
    <source>
        <dbReference type="EMBL" id="AUG72265.1"/>
    </source>
</evidence>
<dbReference type="EMBL" id="MG271984">
    <property type="protein sequence ID" value="AUG72265.1"/>
    <property type="molecule type" value="Genomic_DNA"/>
</dbReference>
<dbReference type="GeneID" id="35414656"/>
<feature type="region of interest" description="Disordered" evidence="1">
    <location>
        <begin position="73"/>
        <end position="125"/>
    </location>
</feature>
<feature type="compositionally biased region" description="Acidic residues" evidence="1">
    <location>
        <begin position="83"/>
        <end position="99"/>
    </location>
</feature>
<dbReference type="KEGG" id="vg:35414656"/>
<dbReference type="Proteomes" id="UP000242696">
    <property type="component" value="Segment"/>
</dbReference>
<dbReference type="RefSeq" id="YP_009447913.1">
    <property type="nucleotide sequence ID" value="NC_036579.1"/>
</dbReference>
<keyword evidence="2" id="KW-0812">Transmembrane</keyword>
<evidence type="ECO:0000313" key="5">
    <source>
        <dbReference type="Proteomes" id="UP000242696"/>
    </source>
</evidence>